<protein>
    <submittedName>
        <fullName evidence="9">Uncharacterized protein</fullName>
    </submittedName>
</protein>
<keyword evidence="10" id="KW-1185">Reference proteome</keyword>
<keyword evidence="3" id="KW-0597">Phosphoprotein</keyword>
<feature type="domain" description="FIP-RBD" evidence="8">
    <location>
        <begin position="447"/>
        <end position="509"/>
    </location>
</feature>
<keyword evidence="5" id="KW-0653">Protein transport</keyword>
<reference evidence="9 10" key="1">
    <citation type="submission" date="2024-03" db="EMBL/GenBank/DDBJ databases">
        <title>The genome assembly and annotation of the cricket Gryllus longicercus Weissman &amp; Gray.</title>
        <authorList>
            <person name="Szrajer S."/>
            <person name="Gray D."/>
            <person name="Ylla G."/>
        </authorList>
    </citation>
    <scope>NUCLEOTIDE SEQUENCE [LARGE SCALE GENOMIC DNA]</scope>
    <source>
        <strain evidence="9">DAG 2021-001</strain>
        <tissue evidence="9">Whole body minus gut</tissue>
    </source>
</reference>
<feature type="compositionally biased region" description="Basic and acidic residues" evidence="6">
    <location>
        <begin position="190"/>
        <end position="201"/>
    </location>
</feature>
<dbReference type="InterPro" id="IPR035892">
    <property type="entry name" value="C2_domain_sf"/>
</dbReference>
<proteinExistence type="predicted"/>
<dbReference type="GO" id="GO:0045055">
    <property type="term" value="P:regulated exocytosis"/>
    <property type="evidence" value="ECO:0007669"/>
    <property type="project" value="TreeGrafter"/>
</dbReference>
<dbReference type="SUPFAM" id="SSF49562">
    <property type="entry name" value="C2 domain (Calcium/lipid-binding domain, CaLB)"/>
    <property type="match status" value="1"/>
</dbReference>
<dbReference type="Pfam" id="PF09457">
    <property type="entry name" value="RBD-FIP"/>
    <property type="match status" value="1"/>
</dbReference>
<evidence type="ECO:0000256" key="3">
    <source>
        <dbReference type="ARBA" id="ARBA00022553"/>
    </source>
</evidence>
<dbReference type="InterPro" id="IPR000008">
    <property type="entry name" value="C2_dom"/>
</dbReference>
<keyword evidence="4" id="KW-0967">Endosome</keyword>
<dbReference type="PANTHER" id="PTHR15746">
    <property type="entry name" value="RAB11-RELATED"/>
    <property type="match status" value="1"/>
</dbReference>
<dbReference type="GO" id="GO:0031267">
    <property type="term" value="F:small GTPase binding"/>
    <property type="evidence" value="ECO:0007669"/>
    <property type="project" value="InterPro"/>
</dbReference>
<evidence type="ECO:0000256" key="4">
    <source>
        <dbReference type="ARBA" id="ARBA00022753"/>
    </source>
</evidence>
<dbReference type="AlphaFoldDB" id="A0AAN9V289"/>
<evidence type="ECO:0000256" key="2">
    <source>
        <dbReference type="ARBA" id="ARBA00022448"/>
    </source>
</evidence>
<organism evidence="9 10">
    <name type="scientific">Gryllus longicercus</name>
    <dbReference type="NCBI Taxonomy" id="2509291"/>
    <lineage>
        <taxon>Eukaryota</taxon>
        <taxon>Metazoa</taxon>
        <taxon>Ecdysozoa</taxon>
        <taxon>Arthropoda</taxon>
        <taxon>Hexapoda</taxon>
        <taxon>Insecta</taxon>
        <taxon>Pterygota</taxon>
        <taxon>Neoptera</taxon>
        <taxon>Polyneoptera</taxon>
        <taxon>Orthoptera</taxon>
        <taxon>Ensifera</taxon>
        <taxon>Gryllidea</taxon>
        <taxon>Grylloidea</taxon>
        <taxon>Gryllidae</taxon>
        <taxon>Gryllinae</taxon>
        <taxon>Gryllus</taxon>
    </lineage>
</organism>
<dbReference type="GO" id="GO:0015031">
    <property type="term" value="P:protein transport"/>
    <property type="evidence" value="ECO:0007669"/>
    <property type="project" value="UniProtKB-KW"/>
</dbReference>
<dbReference type="Gene3D" id="1.20.5.2440">
    <property type="match status" value="1"/>
</dbReference>
<dbReference type="PROSITE" id="PS50004">
    <property type="entry name" value="C2"/>
    <property type="match status" value="1"/>
</dbReference>
<dbReference type="Gene3D" id="2.60.40.150">
    <property type="entry name" value="C2 domain"/>
    <property type="match status" value="1"/>
</dbReference>
<dbReference type="GO" id="GO:0055037">
    <property type="term" value="C:recycling endosome"/>
    <property type="evidence" value="ECO:0007669"/>
    <property type="project" value="UniProtKB-SubCell"/>
</dbReference>
<gene>
    <name evidence="9" type="ORF">R5R35_010278</name>
</gene>
<dbReference type="InterPro" id="IPR019018">
    <property type="entry name" value="Rab-bd_FIP-RBD"/>
</dbReference>
<dbReference type="InterPro" id="IPR037789">
    <property type="entry name" value="FIP_classI"/>
</dbReference>
<evidence type="ECO:0000256" key="5">
    <source>
        <dbReference type="ARBA" id="ARBA00022927"/>
    </source>
</evidence>
<feature type="region of interest" description="Disordered" evidence="6">
    <location>
        <begin position="369"/>
        <end position="402"/>
    </location>
</feature>
<feature type="compositionally biased region" description="Basic and acidic residues" evidence="6">
    <location>
        <begin position="381"/>
        <end position="402"/>
    </location>
</feature>
<dbReference type="PANTHER" id="PTHR15746:SF23">
    <property type="entry name" value="RAB11 INTERACTING PROTEIN, ISOFORM A"/>
    <property type="match status" value="1"/>
</dbReference>
<dbReference type="FunFam" id="2.60.40.150:FF:000151">
    <property type="entry name" value="Rab11 family-interacting protein 1"/>
    <property type="match status" value="1"/>
</dbReference>
<comment type="caution">
    <text evidence="9">The sequence shown here is derived from an EMBL/GenBank/DDBJ whole genome shotgun (WGS) entry which is preliminary data.</text>
</comment>
<evidence type="ECO:0000259" key="8">
    <source>
        <dbReference type="PROSITE" id="PS51511"/>
    </source>
</evidence>
<sequence length="532" mass="59329">MWSPTHVQVTVQRARGLISKGKNGTNDAFVTIGLGKEKYQTSVKEKAEKDVEWREECELLIPKQGNTAEIVLTVLHRNFIGVDEFLGMVSVPLAEFDVYERPRNRWYTLKSKPGKEKNKPRGELEVKIAFTVKAGSLTDLSKKEKHKSSLGQLSHMAQSVGGSLLSIGSLEKRKGLKKLAKSIGHKMGKGHKEQDSEDKFRPMSGGVSGSYLRSAQVAGDADPGVISEDEDEFTFDDLSHKSSESSLNTNNATTTPVVGSLENLAGGEFLRRTTVSAMPPAKPPRNTLSHEKHMDEWEQKLFGKQGKESSIASMETLKRRSWENNKPLFNSQGSEKETVEAIAGSDIPSAATTSSTNIPATSSVKKLIEENSLMQSVNASQEKEKLEEREKEPEKEKEKEMSKLARKFKNFRRETKLPETVSELKSALAEERIIIGGETDGATRSSTGRLSAEVLHKFEGKSREDLIDMVCNLQAQVEGQNKKMRDLEDYLDNLLLRVMETTPRILQNPYHSHSFTEGTSFVRSIRSFSPER</sequence>
<dbReference type="EMBL" id="JAZDUA010001062">
    <property type="protein sequence ID" value="KAK7788503.1"/>
    <property type="molecule type" value="Genomic_DNA"/>
</dbReference>
<feature type="region of interest" description="Disordered" evidence="6">
    <location>
        <begin position="184"/>
        <end position="203"/>
    </location>
</feature>
<dbReference type="InterPro" id="IPR037245">
    <property type="entry name" value="FIP-RBD_C_sf"/>
</dbReference>
<keyword evidence="2" id="KW-0813">Transport</keyword>
<dbReference type="Proteomes" id="UP001378592">
    <property type="component" value="Unassembled WGS sequence"/>
</dbReference>
<name>A0AAN9V289_9ORTH</name>
<evidence type="ECO:0000259" key="7">
    <source>
        <dbReference type="PROSITE" id="PS50004"/>
    </source>
</evidence>
<evidence type="ECO:0000256" key="6">
    <source>
        <dbReference type="SAM" id="MobiDB-lite"/>
    </source>
</evidence>
<dbReference type="SUPFAM" id="SSF144270">
    <property type="entry name" value="Eferin C-derminal domain-like"/>
    <property type="match status" value="1"/>
</dbReference>
<dbReference type="SMART" id="SM00239">
    <property type="entry name" value="C2"/>
    <property type="match status" value="1"/>
</dbReference>
<dbReference type="Pfam" id="PF00168">
    <property type="entry name" value="C2"/>
    <property type="match status" value="1"/>
</dbReference>
<accession>A0AAN9V289</accession>
<feature type="domain" description="C2" evidence="7">
    <location>
        <begin position="1"/>
        <end position="107"/>
    </location>
</feature>
<evidence type="ECO:0000313" key="9">
    <source>
        <dbReference type="EMBL" id="KAK7788503.1"/>
    </source>
</evidence>
<evidence type="ECO:0000256" key="1">
    <source>
        <dbReference type="ARBA" id="ARBA00004172"/>
    </source>
</evidence>
<evidence type="ECO:0000313" key="10">
    <source>
        <dbReference type="Proteomes" id="UP001378592"/>
    </source>
</evidence>
<dbReference type="PROSITE" id="PS51511">
    <property type="entry name" value="FIP_RBD"/>
    <property type="match status" value="1"/>
</dbReference>
<comment type="subcellular location">
    <subcellularLocation>
        <location evidence="1">Recycling endosome</location>
    </subcellularLocation>
</comment>